<accession>A0A067Q5S3</accession>
<reference evidence="4" key="1">
    <citation type="journal article" date="2014" name="Proc. Natl. Acad. Sci. U.S.A.">
        <title>Extensive sampling of basidiomycete genomes demonstrates inadequacy of the white-rot/brown-rot paradigm for wood decay fungi.</title>
        <authorList>
            <person name="Riley R."/>
            <person name="Salamov A.A."/>
            <person name="Brown D.W."/>
            <person name="Nagy L.G."/>
            <person name="Floudas D."/>
            <person name="Held B.W."/>
            <person name="Levasseur A."/>
            <person name="Lombard V."/>
            <person name="Morin E."/>
            <person name="Otillar R."/>
            <person name="Lindquist E.A."/>
            <person name="Sun H."/>
            <person name="LaButti K.M."/>
            <person name="Schmutz J."/>
            <person name="Jabbour D."/>
            <person name="Luo H."/>
            <person name="Baker S.E."/>
            <person name="Pisabarro A.G."/>
            <person name="Walton J.D."/>
            <person name="Blanchette R.A."/>
            <person name="Henrissat B."/>
            <person name="Martin F."/>
            <person name="Cullen D."/>
            <person name="Hibbett D.S."/>
            <person name="Grigoriev I.V."/>
        </authorList>
    </citation>
    <scope>NUCLEOTIDE SEQUENCE [LARGE SCALE GENOMIC DNA]</scope>
    <source>
        <strain evidence="4">MUCL 33604</strain>
    </source>
</reference>
<dbReference type="EMBL" id="KL197711">
    <property type="protein sequence ID" value="KDQ62403.1"/>
    <property type="molecule type" value="Genomic_DNA"/>
</dbReference>
<sequence>MPRPWPGNIARLKALQFPPWFPVAIFVFLHVIDNNAVNAGVPRTPGGSAIVEAVKLGISVAYHPWGNVQPQSRPGSSDEEQPLSDLRPTMQRDGSERVETTTIPSLGKGTIVLMGAIAIVQAYYDQLLSITQVESDPLLPFFVVSLGALLSMVALHCFLMRSFCIAQWQAVALQLCGLFIIKVRELNVSTTTTPIYFTHRARSSPLTRPRDLHPCTL</sequence>
<keyword evidence="2" id="KW-0472">Membrane</keyword>
<gene>
    <name evidence="3" type="ORF">JAAARDRAFT_459312</name>
</gene>
<organism evidence="3 4">
    <name type="scientific">Jaapia argillacea MUCL 33604</name>
    <dbReference type="NCBI Taxonomy" id="933084"/>
    <lineage>
        <taxon>Eukaryota</taxon>
        <taxon>Fungi</taxon>
        <taxon>Dikarya</taxon>
        <taxon>Basidiomycota</taxon>
        <taxon>Agaricomycotina</taxon>
        <taxon>Agaricomycetes</taxon>
        <taxon>Agaricomycetidae</taxon>
        <taxon>Jaapiales</taxon>
        <taxon>Jaapiaceae</taxon>
        <taxon>Jaapia</taxon>
    </lineage>
</organism>
<protein>
    <submittedName>
        <fullName evidence="3">Uncharacterized protein</fullName>
    </submittedName>
</protein>
<keyword evidence="2" id="KW-1133">Transmembrane helix</keyword>
<keyword evidence="4" id="KW-1185">Reference proteome</keyword>
<feature type="region of interest" description="Disordered" evidence="1">
    <location>
        <begin position="67"/>
        <end position="98"/>
    </location>
</feature>
<evidence type="ECO:0000256" key="1">
    <source>
        <dbReference type="SAM" id="MobiDB-lite"/>
    </source>
</evidence>
<evidence type="ECO:0000313" key="4">
    <source>
        <dbReference type="Proteomes" id="UP000027265"/>
    </source>
</evidence>
<proteinExistence type="predicted"/>
<name>A0A067Q5S3_9AGAM</name>
<evidence type="ECO:0000256" key="2">
    <source>
        <dbReference type="SAM" id="Phobius"/>
    </source>
</evidence>
<dbReference type="AlphaFoldDB" id="A0A067Q5S3"/>
<dbReference type="Proteomes" id="UP000027265">
    <property type="component" value="Unassembled WGS sequence"/>
</dbReference>
<feature type="transmembrane region" description="Helical" evidence="2">
    <location>
        <begin position="106"/>
        <end position="124"/>
    </location>
</feature>
<dbReference type="HOGENOM" id="CLU_1272470_0_0_1"/>
<dbReference type="InParanoid" id="A0A067Q5S3"/>
<feature type="transmembrane region" description="Helical" evidence="2">
    <location>
        <begin position="139"/>
        <end position="159"/>
    </location>
</feature>
<keyword evidence="2" id="KW-0812">Transmembrane</keyword>
<evidence type="ECO:0000313" key="3">
    <source>
        <dbReference type="EMBL" id="KDQ62403.1"/>
    </source>
</evidence>